<keyword evidence="2" id="KW-0813">Transport</keyword>
<dbReference type="AlphaFoldDB" id="A0AAE0BWU6"/>
<dbReference type="PANTHER" id="PTHR23511:SF5">
    <property type="entry name" value="MAJOR FACILITATOR-TYPE TRANSPORTER HXNZ-RELATED"/>
    <property type="match status" value="1"/>
</dbReference>
<feature type="transmembrane region" description="Helical" evidence="6">
    <location>
        <begin position="129"/>
        <end position="147"/>
    </location>
</feature>
<dbReference type="InterPro" id="IPR036259">
    <property type="entry name" value="MFS_trans_sf"/>
</dbReference>
<evidence type="ECO:0000313" key="8">
    <source>
        <dbReference type="EMBL" id="KAK3244262.1"/>
    </source>
</evidence>
<feature type="transmembrane region" description="Helical" evidence="6">
    <location>
        <begin position="62"/>
        <end position="85"/>
    </location>
</feature>
<gene>
    <name evidence="8" type="ORF">CYMTET_46119</name>
</gene>
<dbReference type="SUPFAM" id="SSF103473">
    <property type="entry name" value="MFS general substrate transporter"/>
    <property type="match status" value="1"/>
</dbReference>
<dbReference type="InterPro" id="IPR005828">
    <property type="entry name" value="MFS_sugar_transport-like"/>
</dbReference>
<dbReference type="GO" id="GO:0016020">
    <property type="term" value="C:membrane"/>
    <property type="evidence" value="ECO:0007669"/>
    <property type="project" value="UniProtKB-SubCell"/>
</dbReference>
<proteinExistence type="predicted"/>
<dbReference type="EMBL" id="LGRX02032032">
    <property type="protein sequence ID" value="KAK3244262.1"/>
    <property type="molecule type" value="Genomic_DNA"/>
</dbReference>
<reference evidence="8 9" key="1">
    <citation type="journal article" date="2015" name="Genome Biol. Evol.">
        <title>Comparative Genomics of a Bacterivorous Green Alga Reveals Evolutionary Causalities and Consequences of Phago-Mixotrophic Mode of Nutrition.</title>
        <authorList>
            <person name="Burns J.A."/>
            <person name="Paasch A."/>
            <person name="Narechania A."/>
            <person name="Kim E."/>
        </authorList>
    </citation>
    <scope>NUCLEOTIDE SEQUENCE [LARGE SCALE GENOMIC DNA]</scope>
    <source>
        <strain evidence="8 9">PLY_AMNH</strain>
    </source>
</reference>
<dbReference type="GO" id="GO:0022857">
    <property type="term" value="F:transmembrane transporter activity"/>
    <property type="evidence" value="ECO:0007669"/>
    <property type="project" value="InterPro"/>
</dbReference>
<evidence type="ECO:0000256" key="3">
    <source>
        <dbReference type="ARBA" id="ARBA00022692"/>
    </source>
</evidence>
<feature type="transmembrane region" description="Helical" evidence="6">
    <location>
        <begin position="268"/>
        <end position="287"/>
    </location>
</feature>
<sequence length="318" mass="34153">MVARDARSGHSADEDLVEDDVQLLVQNSNSSPSSSSELDDMRDRFFTVDEALDAVGFGRFQFYLLVYTGFAWASDALEMMLLSYLGPAARCHFGLSTYQESCITSVVFVGMMFGSYTWGMIADIKGRRLGFLSTALTTCIAGVLSALAPTYTVLLLCRMLVGFGLGGVPVAFNLFMEFVPTNGRGHWLVLIESFWSIGAVAEAGLAWAVLEPLGCPSSSGVRGQAATVHSSRAEGARAPPAAATVHSSRAEGARAPPAVCEARPPRRWLVGLSATPLILLMLLFPFLPESPHFLLVQGDKEGATRTLERVLPDPISSL</sequence>
<feature type="transmembrane region" description="Helical" evidence="6">
    <location>
        <begin position="153"/>
        <end position="175"/>
    </location>
</feature>
<dbReference type="Proteomes" id="UP001190700">
    <property type="component" value="Unassembled WGS sequence"/>
</dbReference>
<evidence type="ECO:0000259" key="7">
    <source>
        <dbReference type="PROSITE" id="PS50850"/>
    </source>
</evidence>
<evidence type="ECO:0000256" key="6">
    <source>
        <dbReference type="SAM" id="Phobius"/>
    </source>
</evidence>
<dbReference type="PANTHER" id="PTHR23511">
    <property type="entry name" value="SYNAPTIC VESICLE GLYCOPROTEIN 2"/>
    <property type="match status" value="1"/>
</dbReference>
<evidence type="ECO:0000256" key="4">
    <source>
        <dbReference type="ARBA" id="ARBA00022989"/>
    </source>
</evidence>
<name>A0AAE0BWU6_9CHLO</name>
<evidence type="ECO:0000256" key="1">
    <source>
        <dbReference type="ARBA" id="ARBA00004141"/>
    </source>
</evidence>
<evidence type="ECO:0000256" key="2">
    <source>
        <dbReference type="ARBA" id="ARBA00022448"/>
    </source>
</evidence>
<dbReference type="PROSITE" id="PS50850">
    <property type="entry name" value="MFS"/>
    <property type="match status" value="1"/>
</dbReference>
<keyword evidence="3 6" id="KW-0812">Transmembrane</keyword>
<dbReference type="Gene3D" id="1.20.1250.20">
    <property type="entry name" value="MFS general substrate transporter like domains"/>
    <property type="match status" value="1"/>
</dbReference>
<comment type="caution">
    <text evidence="8">The sequence shown here is derived from an EMBL/GenBank/DDBJ whole genome shotgun (WGS) entry which is preliminary data.</text>
</comment>
<keyword evidence="9" id="KW-1185">Reference proteome</keyword>
<evidence type="ECO:0000313" key="9">
    <source>
        <dbReference type="Proteomes" id="UP001190700"/>
    </source>
</evidence>
<comment type="subcellular location">
    <subcellularLocation>
        <location evidence="1">Membrane</location>
        <topology evidence="1">Multi-pass membrane protein</topology>
    </subcellularLocation>
</comment>
<dbReference type="InterPro" id="IPR020846">
    <property type="entry name" value="MFS_dom"/>
</dbReference>
<organism evidence="8 9">
    <name type="scientific">Cymbomonas tetramitiformis</name>
    <dbReference type="NCBI Taxonomy" id="36881"/>
    <lineage>
        <taxon>Eukaryota</taxon>
        <taxon>Viridiplantae</taxon>
        <taxon>Chlorophyta</taxon>
        <taxon>Pyramimonadophyceae</taxon>
        <taxon>Pyramimonadales</taxon>
        <taxon>Pyramimonadaceae</taxon>
        <taxon>Cymbomonas</taxon>
    </lineage>
</organism>
<dbReference type="Pfam" id="PF00083">
    <property type="entry name" value="Sugar_tr"/>
    <property type="match status" value="2"/>
</dbReference>
<keyword evidence="4 6" id="KW-1133">Transmembrane helix</keyword>
<feature type="transmembrane region" description="Helical" evidence="6">
    <location>
        <begin position="97"/>
        <end position="117"/>
    </location>
</feature>
<keyword evidence="5 6" id="KW-0472">Membrane</keyword>
<protein>
    <recommendedName>
        <fullName evidence="7">Major facilitator superfamily (MFS) profile domain-containing protein</fullName>
    </recommendedName>
</protein>
<feature type="domain" description="Major facilitator superfamily (MFS) profile" evidence="7">
    <location>
        <begin position="64"/>
        <end position="318"/>
    </location>
</feature>
<accession>A0AAE0BWU6</accession>
<evidence type="ECO:0000256" key="5">
    <source>
        <dbReference type="ARBA" id="ARBA00023136"/>
    </source>
</evidence>